<dbReference type="AlphaFoldDB" id="A0A7X8YGQ3"/>
<dbReference type="EMBL" id="JABAIK010000005">
    <property type="protein sequence ID" value="NLS12607.1"/>
    <property type="molecule type" value="Genomic_DNA"/>
</dbReference>
<evidence type="ECO:0000313" key="3">
    <source>
        <dbReference type="Proteomes" id="UP000535589"/>
    </source>
</evidence>
<keyword evidence="3" id="KW-1185">Reference proteome</keyword>
<evidence type="ECO:0000256" key="1">
    <source>
        <dbReference type="SAM" id="Phobius"/>
    </source>
</evidence>
<feature type="transmembrane region" description="Helical" evidence="1">
    <location>
        <begin position="6"/>
        <end position="26"/>
    </location>
</feature>
<keyword evidence="1" id="KW-1133">Transmembrane helix</keyword>
<feature type="transmembrane region" description="Helical" evidence="1">
    <location>
        <begin position="100"/>
        <end position="121"/>
    </location>
</feature>
<feature type="transmembrane region" description="Helical" evidence="1">
    <location>
        <begin position="38"/>
        <end position="57"/>
    </location>
</feature>
<feature type="transmembrane region" description="Helical" evidence="1">
    <location>
        <begin position="69"/>
        <end position="88"/>
    </location>
</feature>
<organism evidence="2 3">
    <name type="scientific">Vibrio agarilyticus</name>
    <dbReference type="NCBI Taxonomy" id="2726741"/>
    <lineage>
        <taxon>Bacteria</taxon>
        <taxon>Pseudomonadati</taxon>
        <taxon>Pseudomonadota</taxon>
        <taxon>Gammaproteobacteria</taxon>
        <taxon>Vibrionales</taxon>
        <taxon>Vibrionaceae</taxon>
        <taxon>Vibrio</taxon>
    </lineage>
</organism>
<dbReference type="RefSeq" id="WP_168835695.1">
    <property type="nucleotide sequence ID" value="NZ_JABAIK010000005.1"/>
</dbReference>
<proteinExistence type="predicted"/>
<name>A0A7X8YGQ3_9VIBR</name>
<evidence type="ECO:0000313" key="2">
    <source>
        <dbReference type="EMBL" id="NLS12607.1"/>
    </source>
</evidence>
<keyword evidence="1" id="KW-0472">Membrane</keyword>
<comment type="caution">
    <text evidence="2">The sequence shown here is derived from an EMBL/GenBank/DDBJ whole genome shotgun (WGS) entry which is preliminary data.</text>
</comment>
<dbReference type="Pfam" id="PF10067">
    <property type="entry name" value="DUF2306"/>
    <property type="match status" value="1"/>
</dbReference>
<dbReference type="Proteomes" id="UP000535589">
    <property type="component" value="Unassembled WGS sequence"/>
</dbReference>
<dbReference type="InterPro" id="IPR018750">
    <property type="entry name" value="DUF2306_membrane"/>
</dbReference>
<keyword evidence="1" id="KW-0812">Transmembrane</keyword>
<reference evidence="2 3" key="1">
    <citation type="submission" date="2020-04" db="EMBL/GenBank/DDBJ databases">
        <title>Vibrio sp. SM6, a novel species isolated from seawater.</title>
        <authorList>
            <person name="Wang X."/>
        </authorList>
    </citation>
    <scope>NUCLEOTIDE SEQUENCE [LARGE SCALE GENOMIC DNA]</scope>
    <source>
        <strain evidence="2 3">SM6</strain>
    </source>
</reference>
<accession>A0A7X8YGQ3</accession>
<sequence>MNYIALAYVHLFTVLPAFFIGIYLLINPKGTQAHKMLGRVYMALLLFTSIVSLFMSAKVGPTLFDHFGYIHLLSVFTIYSILIALWCARHGHIRAHKFNMVGVYLGGVILAGALALTPGRLMHGWLF</sequence>
<protein>
    <submittedName>
        <fullName evidence="2">DUF2306 domain-containing protein</fullName>
    </submittedName>
</protein>
<gene>
    <name evidence="2" type="ORF">HGP28_06780</name>
</gene>